<evidence type="ECO:0000256" key="5">
    <source>
        <dbReference type="SAM" id="MobiDB-lite"/>
    </source>
</evidence>
<dbReference type="InterPro" id="IPR000232">
    <property type="entry name" value="HSF_DNA-bd"/>
</dbReference>
<sequence length="712" mass="81957">MNEPCNKNDGSLLPAPHRKKRIVEATIIDHTYADYSTYQIAHADFSNELKGSHIETFPRKLHYILSKHEYRHIISWMPHGRAWKILDKELLVSVVCKEQFKHEKFESFNRQVNGWGFKVRILRSQSITTAAPYFHVLVNAICSQSMDPPEKKRPRTLLTEKRFFSSNSCSDRHQQMIFGSDCNKSAEKNDSACLMSSPISTTPQTLSSGSSETRMSKEKSTSKKEPFSLGGDQKSLFPIQGGQMPHEETSSQFANELSLSCKTSRFGGRSTHDGHKDNVKHPWENQAHTLSENKFTQEPYSFTYSVDDRQQEKVAQENEYMVWSTQKLDQSTTTVKNRSLLLDFNDVKEFDSQINKRVPFHSFGTDETKHNSHASAQCIFPFTNERINHIENQHANQYQSLKKCVSETHLRINTSHEHYARSSYGLDYDAPPVAQGSFHCSHEKNNQDTMQHQYENLYQAFSASVNEYQYHTETPSNSFKHQGYNSNQEQGLTSCGLEDHALATTAQGTFPYPNDGFISYRRNQDENHDQLQKQFIHNSTGRIDMYRKSFEHQGYETHDHYARSLSGLDNQTPAATQVAFHYAKESKHPREDDEYPQNDCVNLYATAFEHRGYKSNEHYTNTYPFRWDHPPHHTDSAIQYQAQLLQDMSVQTSRNRSQSMPNPCSQFPALDQAFEDNDKKVSGTPNIHNSLSSSFNESVFDFEASPSVFDEK</sequence>
<comment type="similarity">
    <text evidence="4">Belongs to the HSF family.</text>
</comment>
<evidence type="ECO:0000256" key="2">
    <source>
        <dbReference type="ARBA" id="ARBA00023125"/>
    </source>
</evidence>
<keyword evidence="2" id="KW-0238">DNA-binding</keyword>
<evidence type="ECO:0000256" key="1">
    <source>
        <dbReference type="ARBA" id="ARBA00004123"/>
    </source>
</evidence>
<feature type="compositionally biased region" description="Basic and acidic residues" evidence="5">
    <location>
        <begin position="214"/>
        <end position="226"/>
    </location>
</feature>
<dbReference type="InterPro" id="IPR036388">
    <property type="entry name" value="WH-like_DNA-bd_sf"/>
</dbReference>
<dbReference type="Gene3D" id="1.10.10.10">
    <property type="entry name" value="Winged helix-like DNA-binding domain superfamily/Winged helix DNA-binding domain"/>
    <property type="match status" value="1"/>
</dbReference>
<proteinExistence type="inferred from homology"/>
<dbReference type="SUPFAM" id="SSF46785">
    <property type="entry name" value="Winged helix' DNA-binding domain"/>
    <property type="match status" value="1"/>
</dbReference>
<feature type="compositionally biased region" description="Polar residues" evidence="5">
    <location>
        <begin position="648"/>
        <end position="665"/>
    </location>
</feature>
<comment type="subcellular location">
    <subcellularLocation>
        <location evidence="1">Nucleus</location>
    </subcellularLocation>
</comment>
<reference evidence="7 8" key="1">
    <citation type="journal article" date="2020" name="G3 (Bethesda)">
        <title>Improved Reference Genome for Cyclotella cryptica CCMP332, a Model for Cell Wall Morphogenesis, Salinity Adaptation, and Lipid Production in Diatoms (Bacillariophyta).</title>
        <authorList>
            <person name="Roberts W.R."/>
            <person name="Downey K.M."/>
            <person name="Ruck E.C."/>
            <person name="Traller J.C."/>
            <person name="Alverson A.J."/>
        </authorList>
    </citation>
    <scope>NUCLEOTIDE SEQUENCE [LARGE SCALE GENOMIC DNA]</scope>
    <source>
        <strain evidence="7 8">CCMP332</strain>
    </source>
</reference>
<dbReference type="AlphaFoldDB" id="A0ABD3QV92"/>
<keyword evidence="3" id="KW-0539">Nucleus</keyword>
<feature type="region of interest" description="Disordered" evidence="5">
    <location>
        <begin position="648"/>
        <end position="669"/>
    </location>
</feature>
<gene>
    <name evidence="7" type="ORF">HJC23_013646</name>
</gene>
<dbReference type="Pfam" id="PF00447">
    <property type="entry name" value="HSF_DNA-bind"/>
    <property type="match status" value="1"/>
</dbReference>
<dbReference type="InterPro" id="IPR036390">
    <property type="entry name" value="WH_DNA-bd_sf"/>
</dbReference>
<protein>
    <recommendedName>
        <fullName evidence="6">HSF-type DNA-binding domain-containing protein</fullName>
    </recommendedName>
</protein>
<accession>A0ABD3QV92</accession>
<evidence type="ECO:0000313" key="8">
    <source>
        <dbReference type="Proteomes" id="UP001516023"/>
    </source>
</evidence>
<dbReference type="GO" id="GO:0005634">
    <property type="term" value="C:nucleus"/>
    <property type="evidence" value="ECO:0007669"/>
    <property type="project" value="UniProtKB-SubCell"/>
</dbReference>
<evidence type="ECO:0000259" key="6">
    <source>
        <dbReference type="SMART" id="SM00415"/>
    </source>
</evidence>
<dbReference type="SMART" id="SM00415">
    <property type="entry name" value="HSF"/>
    <property type="match status" value="1"/>
</dbReference>
<feature type="region of interest" description="Disordered" evidence="5">
    <location>
        <begin position="193"/>
        <end position="232"/>
    </location>
</feature>
<evidence type="ECO:0000256" key="3">
    <source>
        <dbReference type="ARBA" id="ARBA00023242"/>
    </source>
</evidence>
<dbReference type="EMBL" id="JABMIG020000009">
    <property type="protein sequence ID" value="KAL3804127.1"/>
    <property type="molecule type" value="Genomic_DNA"/>
</dbReference>
<evidence type="ECO:0000313" key="7">
    <source>
        <dbReference type="EMBL" id="KAL3804127.1"/>
    </source>
</evidence>
<name>A0ABD3QV92_9STRA</name>
<keyword evidence="8" id="KW-1185">Reference proteome</keyword>
<dbReference type="Proteomes" id="UP001516023">
    <property type="component" value="Unassembled WGS sequence"/>
</dbReference>
<feature type="domain" description="HSF-type DNA-binding" evidence="6">
    <location>
        <begin position="53"/>
        <end position="498"/>
    </location>
</feature>
<dbReference type="GO" id="GO:0003677">
    <property type="term" value="F:DNA binding"/>
    <property type="evidence" value="ECO:0007669"/>
    <property type="project" value="UniProtKB-KW"/>
</dbReference>
<feature type="compositionally biased region" description="Polar residues" evidence="5">
    <location>
        <begin position="197"/>
        <end position="213"/>
    </location>
</feature>
<dbReference type="FunFam" id="1.10.10.10:FF:000479">
    <property type="entry name" value="Predicted protein"/>
    <property type="match status" value="1"/>
</dbReference>
<organism evidence="7 8">
    <name type="scientific">Cyclotella cryptica</name>
    <dbReference type="NCBI Taxonomy" id="29204"/>
    <lineage>
        <taxon>Eukaryota</taxon>
        <taxon>Sar</taxon>
        <taxon>Stramenopiles</taxon>
        <taxon>Ochrophyta</taxon>
        <taxon>Bacillariophyta</taxon>
        <taxon>Coscinodiscophyceae</taxon>
        <taxon>Thalassiosirophycidae</taxon>
        <taxon>Stephanodiscales</taxon>
        <taxon>Stephanodiscaceae</taxon>
        <taxon>Cyclotella</taxon>
    </lineage>
</organism>
<comment type="caution">
    <text evidence="7">The sequence shown here is derived from an EMBL/GenBank/DDBJ whole genome shotgun (WGS) entry which is preliminary data.</text>
</comment>
<evidence type="ECO:0000256" key="4">
    <source>
        <dbReference type="RuleBase" id="RU004020"/>
    </source>
</evidence>